<organism evidence="1 2">
    <name type="scientific">Coemansia helicoidea</name>
    <dbReference type="NCBI Taxonomy" id="1286919"/>
    <lineage>
        <taxon>Eukaryota</taxon>
        <taxon>Fungi</taxon>
        <taxon>Fungi incertae sedis</taxon>
        <taxon>Zoopagomycota</taxon>
        <taxon>Kickxellomycotina</taxon>
        <taxon>Kickxellomycetes</taxon>
        <taxon>Kickxellales</taxon>
        <taxon>Kickxellaceae</taxon>
        <taxon>Coemansia</taxon>
    </lineage>
</organism>
<gene>
    <name evidence="1" type="ORF">H4R21_000305</name>
</gene>
<proteinExistence type="predicted"/>
<protein>
    <submittedName>
        <fullName evidence="1">Uncharacterized protein</fullName>
    </submittedName>
</protein>
<sequence>MNIVDPDREYKFSLTKCMTGSNVILMSLYAALFIVYIGLATLNIGFMGEVASKQPGQFPGSPNPGVQQDTQGLNELGRFGQFFAVATYICGAILVLGWMAMCAFRRHVFIGYFKLHRKTNILVEALFVSSHICIIVSDRTFVNILPPIETITFPQFVYPLAMAIVCCLGVTFLFLLIKLTCVYRNTGAAEKAA</sequence>
<reference evidence="1" key="1">
    <citation type="submission" date="2022-07" db="EMBL/GenBank/DDBJ databases">
        <title>Phylogenomic reconstructions and comparative analyses of Kickxellomycotina fungi.</title>
        <authorList>
            <person name="Reynolds N.K."/>
            <person name="Stajich J.E."/>
            <person name="Barry K."/>
            <person name="Grigoriev I.V."/>
            <person name="Crous P."/>
            <person name="Smith M.E."/>
        </authorList>
    </citation>
    <scope>NUCLEOTIDE SEQUENCE</scope>
    <source>
        <strain evidence="1">BCRC 34780</strain>
    </source>
</reference>
<accession>A0ACC1LGY9</accession>
<dbReference type="EMBL" id="JANBUN010000028">
    <property type="protein sequence ID" value="KAJ2807873.1"/>
    <property type="molecule type" value="Genomic_DNA"/>
</dbReference>
<comment type="caution">
    <text evidence="1">The sequence shown here is derived from an EMBL/GenBank/DDBJ whole genome shotgun (WGS) entry which is preliminary data.</text>
</comment>
<evidence type="ECO:0000313" key="2">
    <source>
        <dbReference type="Proteomes" id="UP001140087"/>
    </source>
</evidence>
<keyword evidence="2" id="KW-1185">Reference proteome</keyword>
<evidence type="ECO:0000313" key="1">
    <source>
        <dbReference type="EMBL" id="KAJ2807873.1"/>
    </source>
</evidence>
<dbReference type="Proteomes" id="UP001140087">
    <property type="component" value="Unassembled WGS sequence"/>
</dbReference>
<name>A0ACC1LGY9_9FUNG</name>